<accession>A0AA35QWA9</accession>
<dbReference type="PIRSF" id="PIRSF005651">
    <property type="entry name" value="HflC"/>
    <property type="match status" value="1"/>
</dbReference>
<dbReference type="SMART" id="SM00244">
    <property type="entry name" value="PHB"/>
    <property type="match status" value="1"/>
</dbReference>
<dbReference type="InterPro" id="IPR010200">
    <property type="entry name" value="HflC"/>
</dbReference>
<dbReference type="PRINTS" id="PR00721">
    <property type="entry name" value="STOMATIN"/>
</dbReference>
<evidence type="ECO:0000256" key="1">
    <source>
        <dbReference type="ARBA" id="ARBA00004370"/>
    </source>
</evidence>
<dbReference type="Gene3D" id="3.30.479.30">
    <property type="entry name" value="Band 7 domain"/>
    <property type="match status" value="1"/>
</dbReference>
<proteinExistence type="inferred from homology"/>
<gene>
    <name evidence="7" type="ORF">GBAR_LOCUS1493</name>
</gene>
<dbReference type="Proteomes" id="UP001174909">
    <property type="component" value="Unassembled WGS sequence"/>
</dbReference>
<feature type="domain" description="Band 7" evidence="6">
    <location>
        <begin position="4"/>
        <end position="171"/>
    </location>
</feature>
<dbReference type="GO" id="GO:0008233">
    <property type="term" value="F:peptidase activity"/>
    <property type="evidence" value="ECO:0007669"/>
    <property type="project" value="UniProtKB-KW"/>
</dbReference>
<dbReference type="EMBL" id="CASHTH010000217">
    <property type="protein sequence ID" value="CAI7994562.1"/>
    <property type="molecule type" value="Genomic_DNA"/>
</dbReference>
<protein>
    <submittedName>
        <fullName evidence="7">Modulator of FtsH protease HflC</fullName>
    </submittedName>
</protein>
<keyword evidence="4" id="KW-1133">Transmembrane helix</keyword>
<dbReference type="InterPro" id="IPR001972">
    <property type="entry name" value="Stomatin_HflK_fam"/>
</dbReference>
<dbReference type="CDD" id="cd03405">
    <property type="entry name" value="SPFH_HflC"/>
    <property type="match status" value="1"/>
</dbReference>
<dbReference type="PANTHER" id="PTHR42911">
    <property type="entry name" value="MODULATOR OF FTSH PROTEASE HFLC"/>
    <property type="match status" value="1"/>
</dbReference>
<dbReference type="Pfam" id="PF01145">
    <property type="entry name" value="Band_7"/>
    <property type="match status" value="1"/>
</dbReference>
<keyword evidence="5" id="KW-0472">Membrane</keyword>
<name>A0AA35QWA9_GEOBA</name>
<evidence type="ECO:0000259" key="6">
    <source>
        <dbReference type="SMART" id="SM00244"/>
    </source>
</evidence>
<evidence type="ECO:0000256" key="3">
    <source>
        <dbReference type="ARBA" id="ARBA00022692"/>
    </source>
</evidence>
<keyword evidence="7" id="KW-0378">Hydrolase</keyword>
<dbReference type="GO" id="GO:0006508">
    <property type="term" value="P:proteolysis"/>
    <property type="evidence" value="ECO:0007669"/>
    <property type="project" value="UniProtKB-KW"/>
</dbReference>
<dbReference type="AlphaFoldDB" id="A0AA35QWA9"/>
<dbReference type="PANTHER" id="PTHR42911:SF1">
    <property type="entry name" value="MODULATOR OF FTSH PROTEASE HFLC"/>
    <property type="match status" value="1"/>
</dbReference>
<comment type="subcellular location">
    <subcellularLocation>
        <location evidence="1">Membrane</location>
    </subcellularLocation>
</comment>
<evidence type="ECO:0000313" key="8">
    <source>
        <dbReference type="Proteomes" id="UP001174909"/>
    </source>
</evidence>
<evidence type="ECO:0000256" key="5">
    <source>
        <dbReference type="ARBA" id="ARBA00023136"/>
    </source>
</evidence>
<evidence type="ECO:0000313" key="7">
    <source>
        <dbReference type="EMBL" id="CAI7994562.1"/>
    </source>
</evidence>
<dbReference type="GO" id="GO:0016020">
    <property type="term" value="C:membrane"/>
    <property type="evidence" value="ECO:0007669"/>
    <property type="project" value="UniProtKB-SubCell"/>
</dbReference>
<evidence type="ECO:0000256" key="2">
    <source>
        <dbReference type="ARBA" id="ARBA00007862"/>
    </source>
</evidence>
<keyword evidence="3" id="KW-0812">Transmembrane</keyword>
<dbReference type="NCBIfam" id="TIGR01932">
    <property type="entry name" value="hflC"/>
    <property type="match status" value="1"/>
</dbReference>
<comment type="similarity">
    <text evidence="2">Belongs to the band 7/mec-2 family. HflC subfamily.</text>
</comment>
<keyword evidence="8" id="KW-1185">Reference proteome</keyword>
<evidence type="ECO:0000256" key="4">
    <source>
        <dbReference type="ARBA" id="ARBA00022989"/>
    </source>
</evidence>
<dbReference type="SUPFAM" id="SSF117892">
    <property type="entry name" value="Band 7/SPFH domain"/>
    <property type="match status" value="1"/>
</dbReference>
<reference evidence="7" key="1">
    <citation type="submission" date="2023-03" db="EMBL/GenBank/DDBJ databases">
        <authorList>
            <person name="Steffen K."/>
            <person name="Cardenas P."/>
        </authorList>
    </citation>
    <scope>NUCLEOTIDE SEQUENCE</scope>
</reference>
<dbReference type="InterPro" id="IPR001107">
    <property type="entry name" value="Band_7"/>
</dbReference>
<dbReference type="InterPro" id="IPR036013">
    <property type="entry name" value="Band_7/SPFH_dom_sf"/>
</dbReference>
<comment type="caution">
    <text evidence="7">The sequence shown here is derived from an EMBL/GenBank/DDBJ whole genome shotgun (WGS) entry which is preliminary data.</text>
</comment>
<sequence length="286" mass="32731">MLLISTYKVREDQQAILLQLGEPIKVVNQWGTDEPGLRFKTPFVQNVEYFEKRVLDFNAPAEEMILGDQKRLVVDAFIRYRIIDPLRFFQSVGNEAVARARLGAILNASTRQVLGTVELITVLSGERAQLMTQIRDQVNRQSTGFGVDVIDVRIRRADLPEENSQAVYQRMQTEREREAKEFRAQGEEESQRIRSRADRERVVLLAEAERESQILRGDGDGEAHRISREAYGRDPEFYAFYRAMQAYREALGDSDTSMVLSPDSEFFRYFGEISGNQAPTAPATPE</sequence>
<keyword evidence="7" id="KW-0645">Protease</keyword>
<organism evidence="7 8">
    <name type="scientific">Geodia barretti</name>
    <name type="common">Barrett's horny sponge</name>
    <dbReference type="NCBI Taxonomy" id="519541"/>
    <lineage>
        <taxon>Eukaryota</taxon>
        <taxon>Metazoa</taxon>
        <taxon>Porifera</taxon>
        <taxon>Demospongiae</taxon>
        <taxon>Heteroscleromorpha</taxon>
        <taxon>Tetractinellida</taxon>
        <taxon>Astrophorina</taxon>
        <taxon>Geodiidae</taxon>
        <taxon>Geodia</taxon>
    </lineage>
</organism>